<dbReference type="AlphaFoldDB" id="A0A075JHN0"/>
<accession>A0A075JHN0</accession>
<dbReference type="KEGG" id="dni:HX89_10770"/>
<evidence type="ECO:0000313" key="3">
    <source>
        <dbReference type="Proteomes" id="UP000027986"/>
    </source>
</evidence>
<name>A0A075JHN0_9MICO</name>
<dbReference type="Proteomes" id="UP000027986">
    <property type="component" value="Chromosome"/>
</dbReference>
<evidence type="ECO:0000256" key="1">
    <source>
        <dbReference type="SAM" id="MobiDB-lite"/>
    </source>
</evidence>
<sequence length="108" mass="12155">MPRAAPVTASLFVARSPDGALTHSSVRFGISGTRAKLRRTPNEHPSNTGHVPLRHRRHLIGLREIPRQPPCERRPHIAECTIQLVLRERRRAEHVQLHGLARSPHGRG</sequence>
<proteinExistence type="predicted"/>
<dbReference type="HOGENOM" id="CLU_2192723_0_0_11"/>
<gene>
    <name evidence="2" type="ORF">HX89_10770</name>
</gene>
<protein>
    <submittedName>
        <fullName evidence="2">Uncharacterized protein</fullName>
    </submittedName>
</protein>
<reference evidence="2 3" key="1">
    <citation type="submission" date="2014-07" db="EMBL/GenBank/DDBJ databases">
        <title>Genome Sequencing of Dermacoccus nishinomiyaensis.</title>
        <authorList>
            <person name="Hong K.W."/>
            <person name="Chan K.G."/>
        </authorList>
    </citation>
    <scope>NUCLEOTIDE SEQUENCE [LARGE SCALE GENOMIC DNA]</scope>
    <source>
        <strain evidence="2 3">M25</strain>
    </source>
</reference>
<dbReference type="EMBL" id="CP008889">
    <property type="protein sequence ID" value="AIF41340.1"/>
    <property type="molecule type" value="Genomic_DNA"/>
</dbReference>
<evidence type="ECO:0000313" key="2">
    <source>
        <dbReference type="EMBL" id="AIF41340.1"/>
    </source>
</evidence>
<feature type="region of interest" description="Disordered" evidence="1">
    <location>
        <begin position="32"/>
        <end position="57"/>
    </location>
</feature>
<organism evidence="2 3">
    <name type="scientific">Dermacoccus nishinomiyaensis</name>
    <dbReference type="NCBI Taxonomy" id="1274"/>
    <lineage>
        <taxon>Bacteria</taxon>
        <taxon>Bacillati</taxon>
        <taxon>Actinomycetota</taxon>
        <taxon>Actinomycetes</taxon>
        <taxon>Micrococcales</taxon>
        <taxon>Dermacoccaceae</taxon>
        <taxon>Dermacoccus</taxon>
    </lineage>
</organism>
<keyword evidence="3" id="KW-1185">Reference proteome</keyword>